<dbReference type="OrthoDB" id="634606at2"/>
<dbReference type="RefSeq" id="WP_070728468.1">
    <property type="nucleotide sequence ID" value="NZ_MDZB01000107.1"/>
</dbReference>
<name>A0A1G1T3A8_9BACT</name>
<protein>
    <submittedName>
        <fullName evidence="7">O-acetylhomoserine aminocarboxypropyltransferase</fullName>
    </submittedName>
</protein>
<evidence type="ECO:0000256" key="3">
    <source>
        <dbReference type="ARBA" id="ARBA00022679"/>
    </source>
</evidence>
<evidence type="ECO:0000313" key="7">
    <source>
        <dbReference type="EMBL" id="OGX85358.1"/>
    </source>
</evidence>
<dbReference type="GO" id="GO:0030170">
    <property type="term" value="F:pyridoxal phosphate binding"/>
    <property type="evidence" value="ECO:0007669"/>
    <property type="project" value="InterPro"/>
</dbReference>
<dbReference type="GO" id="GO:0004124">
    <property type="term" value="F:cysteine synthase activity"/>
    <property type="evidence" value="ECO:0007669"/>
    <property type="project" value="TreeGrafter"/>
</dbReference>
<feature type="modified residue" description="N6-(pyridoxal phosphate)lysine" evidence="5">
    <location>
        <position position="210"/>
    </location>
</feature>
<dbReference type="AlphaFoldDB" id="A0A1G1T3A8"/>
<dbReference type="InterPro" id="IPR015421">
    <property type="entry name" value="PyrdxlP-dep_Trfase_major"/>
</dbReference>
<keyword evidence="4 5" id="KW-0663">Pyridoxal phosphate</keyword>
<dbReference type="InterPro" id="IPR006235">
    <property type="entry name" value="OAc-hSer/O-AcSer_sulfhydrylase"/>
</dbReference>
<dbReference type="EMBL" id="MDZB01000107">
    <property type="protein sequence ID" value="OGX85358.1"/>
    <property type="molecule type" value="Genomic_DNA"/>
</dbReference>
<dbReference type="InterPro" id="IPR000277">
    <property type="entry name" value="Cys/Met-Metab_PyrdxlP-dep_enz"/>
</dbReference>
<dbReference type="FunFam" id="3.40.640.10:FF:000035">
    <property type="entry name" value="O-succinylhomoserine sulfhydrylase"/>
    <property type="match status" value="1"/>
</dbReference>
<organism evidence="7 8">
    <name type="scientific">Hymenobacter lapidarius</name>
    <dbReference type="NCBI Taxonomy" id="1908237"/>
    <lineage>
        <taxon>Bacteria</taxon>
        <taxon>Pseudomonadati</taxon>
        <taxon>Bacteroidota</taxon>
        <taxon>Cytophagia</taxon>
        <taxon>Cytophagales</taxon>
        <taxon>Hymenobacteraceae</taxon>
        <taxon>Hymenobacter</taxon>
    </lineage>
</organism>
<comment type="caution">
    <text evidence="7">The sequence shown here is derived from an EMBL/GenBank/DDBJ whole genome shotgun (WGS) entry which is preliminary data.</text>
</comment>
<evidence type="ECO:0000256" key="1">
    <source>
        <dbReference type="ARBA" id="ARBA00001933"/>
    </source>
</evidence>
<dbReference type="Gene3D" id="3.40.640.10">
    <property type="entry name" value="Type I PLP-dependent aspartate aminotransferase-like (Major domain)"/>
    <property type="match status" value="1"/>
</dbReference>
<comment type="cofactor">
    <cofactor evidence="1 6">
        <name>pyridoxal 5'-phosphate</name>
        <dbReference type="ChEBI" id="CHEBI:597326"/>
    </cofactor>
</comment>
<dbReference type="GO" id="GO:0019346">
    <property type="term" value="P:transsulfuration"/>
    <property type="evidence" value="ECO:0007669"/>
    <property type="project" value="InterPro"/>
</dbReference>
<dbReference type="InterPro" id="IPR015422">
    <property type="entry name" value="PyrdxlP-dep_Trfase_small"/>
</dbReference>
<reference evidence="7 8" key="1">
    <citation type="submission" date="2016-08" db="EMBL/GenBank/DDBJ databases">
        <title>Hymenobacter coccineus sp. nov., Hymenobacter lapidarius sp. nov. and Hymenobacter glacialis sp. nov., isolated from Antarctic soil.</title>
        <authorList>
            <person name="Sedlacek I."/>
            <person name="Kralova S."/>
            <person name="Kyrova K."/>
            <person name="Maslanova I."/>
            <person name="Stankova E."/>
            <person name="Vrbovska V."/>
            <person name="Nemec M."/>
            <person name="Bartak M."/>
            <person name="Svec P."/>
            <person name="Busse H.-J."/>
            <person name="Pantucek R."/>
        </authorList>
    </citation>
    <scope>NUCLEOTIDE SEQUENCE [LARGE SCALE GENOMIC DNA]</scope>
    <source>
        <strain evidence="7 8">CCM 8643</strain>
    </source>
</reference>
<dbReference type="PANTHER" id="PTHR43797">
    <property type="entry name" value="HOMOCYSTEINE/CYSTEINE SYNTHASE"/>
    <property type="match status" value="1"/>
</dbReference>
<evidence type="ECO:0000256" key="4">
    <source>
        <dbReference type="ARBA" id="ARBA00022898"/>
    </source>
</evidence>
<dbReference type="SUPFAM" id="SSF53383">
    <property type="entry name" value="PLP-dependent transferases"/>
    <property type="match status" value="1"/>
</dbReference>
<evidence type="ECO:0000256" key="2">
    <source>
        <dbReference type="ARBA" id="ARBA00009077"/>
    </source>
</evidence>
<dbReference type="GO" id="GO:0071269">
    <property type="term" value="P:L-homocysteine biosynthetic process"/>
    <property type="evidence" value="ECO:0007669"/>
    <property type="project" value="TreeGrafter"/>
</dbReference>
<evidence type="ECO:0000256" key="6">
    <source>
        <dbReference type="RuleBase" id="RU362118"/>
    </source>
</evidence>
<proteinExistence type="inferred from homology"/>
<dbReference type="Proteomes" id="UP000176294">
    <property type="component" value="Unassembled WGS sequence"/>
</dbReference>
<dbReference type="CDD" id="cd00614">
    <property type="entry name" value="CGS_like"/>
    <property type="match status" value="1"/>
</dbReference>
<gene>
    <name evidence="7" type="ORF">BEN47_15095</name>
</gene>
<dbReference type="STRING" id="1908237.BEN47_15095"/>
<keyword evidence="3" id="KW-0808">Transferase</keyword>
<dbReference type="GO" id="GO:0003961">
    <property type="term" value="F:O-acetylhomoserine aminocarboxypropyltransferase activity"/>
    <property type="evidence" value="ECO:0007669"/>
    <property type="project" value="TreeGrafter"/>
</dbReference>
<dbReference type="Pfam" id="PF01053">
    <property type="entry name" value="Cys_Met_Meta_PP"/>
    <property type="match status" value="1"/>
</dbReference>
<dbReference type="GO" id="GO:0006535">
    <property type="term" value="P:cysteine biosynthetic process from serine"/>
    <property type="evidence" value="ECO:0007669"/>
    <property type="project" value="TreeGrafter"/>
</dbReference>
<keyword evidence="8" id="KW-1185">Reference proteome</keyword>
<sequence length="459" mass="49274">MSASPLHFDTLQLHAGQQPDPTTGARAVPLFQTTSYVFKNAEHGANLFALKEFGNIYTRLMNPTTDVFEQRVAALEGGVAALATGSGQAAQFIALNNILQAGDNFVSSAYLYGGTYNQFKVAFKRLGIEVRFADGDNPASFEALIDEHTKAIYLETIGNPSYSIPDFEAIAAIANRHDLPLVVDNTFGAGGYLFRPLEHGAHIVVESATKWIGGHGTSVGGVIVDGGTYDFGNGKFPQFTEPSEGYHGLIFNDVFGKGGPFGNIAFIIRARVEGLRDFGPAISPFNSWQLLIGLETLSLRVDRTVENALRIATWLEQHPQVASVSYPGLASSPYHGLARKYLKRGFGGVLSFRLKGSKETATQFIDNLKLISHLANVGDAKTLIIQPSATTHQQLSEAEQLAAGVTPTSLRLSVGIEHFDDIKADLELAFSAVGNTASLPAEGTGVSEPELEHAQPLEV</sequence>
<dbReference type="GO" id="GO:0005737">
    <property type="term" value="C:cytoplasm"/>
    <property type="evidence" value="ECO:0007669"/>
    <property type="project" value="TreeGrafter"/>
</dbReference>
<evidence type="ECO:0000313" key="8">
    <source>
        <dbReference type="Proteomes" id="UP000176294"/>
    </source>
</evidence>
<accession>A0A1G1T3A8</accession>
<evidence type="ECO:0000256" key="5">
    <source>
        <dbReference type="PIRSR" id="PIRSR001434-2"/>
    </source>
</evidence>
<comment type="similarity">
    <text evidence="2 6">Belongs to the trans-sulfuration enzymes family.</text>
</comment>
<dbReference type="PANTHER" id="PTHR43797:SF2">
    <property type="entry name" value="HOMOCYSTEINE_CYSTEINE SYNTHASE"/>
    <property type="match status" value="1"/>
</dbReference>
<dbReference type="Gene3D" id="3.90.1150.10">
    <property type="entry name" value="Aspartate Aminotransferase, domain 1"/>
    <property type="match status" value="1"/>
</dbReference>
<dbReference type="PIRSF" id="PIRSF001434">
    <property type="entry name" value="CGS"/>
    <property type="match status" value="1"/>
</dbReference>
<dbReference type="NCBIfam" id="TIGR01326">
    <property type="entry name" value="OAH_OAS_sulfhy"/>
    <property type="match status" value="1"/>
</dbReference>
<dbReference type="InterPro" id="IPR015424">
    <property type="entry name" value="PyrdxlP-dep_Trfase"/>
</dbReference>